<keyword evidence="2" id="KW-1185">Reference proteome</keyword>
<sequence>MEMCLLIKHQLWSTSEHKPAGPAPAMGPPVKHRTQAHMPGLAMYGPPLGHPVAPPPGHMASVVGTPVMLPPPGHHPHPPYVVPVAYPTATKKHASIRILKGGCC</sequence>
<dbReference type="Proteomes" id="UP001164929">
    <property type="component" value="Chromosome 12"/>
</dbReference>
<gene>
    <name evidence="1" type="ORF">NC653_029173</name>
</gene>
<evidence type="ECO:0000313" key="1">
    <source>
        <dbReference type="EMBL" id="KAJ6977194.1"/>
    </source>
</evidence>
<dbReference type="AlphaFoldDB" id="A0AAD6M1I1"/>
<name>A0AAD6M1I1_9ROSI</name>
<dbReference type="EMBL" id="JAQIZT010000012">
    <property type="protein sequence ID" value="KAJ6977194.1"/>
    <property type="molecule type" value="Genomic_DNA"/>
</dbReference>
<protein>
    <submittedName>
        <fullName evidence="1">Transcription factor MYBS1-like</fullName>
    </submittedName>
</protein>
<evidence type="ECO:0000313" key="2">
    <source>
        <dbReference type="Proteomes" id="UP001164929"/>
    </source>
</evidence>
<comment type="caution">
    <text evidence="1">The sequence shown here is derived from an EMBL/GenBank/DDBJ whole genome shotgun (WGS) entry which is preliminary data.</text>
</comment>
<proteinExistence type="predicted"/>
<organism evidence="1 2">
    <name type="scientific">Populus alba x Populus x berolinensis</name>
    <dbReference type="NCBI Taxonomy" id="444605"/>
    <lineage>
        <taxon>Eukaryota</taxon>
        <taxon>Viridiplantae</taxon>
        <taxon>Streptophyta</taxon>
        <taxon>Embryophyta</taxon>
        <taxon>Tracheophyta</taxon>
        <taxon>Spermatophyta</taxon>
        <taxon>Magnoliopsida</taxon>
        <taxon>eudicotyledons</taxon>
        <taxon>Gunneridae</taxon>
        <taxon>Pentapetalae</taxon>
        <taxon>rosids</taxon>
        <taxon>fabids</taxon>
        <taxon>Malpighiales</taxon>
        <taxon>Salicaceae</taxon>
        <taxon>Saliceae</taxon>
        <taxon>Populus</taxon>
    </lineage>
</organism>
<accession>A0AAD6M1I1</accession>
<reference evidence="1" key="1">
    <citation type="journal article" date="2023" name="Mol. Ecol. Resour.">
        <title>Chromosome-level genome assembly of a triploid poplar Populus alba 'Berolinensis'.</title>
        <authorList>
            <person name="Chen S."/>
            <person name="Yu Y."/>
            <person name="Wang X."/>
            <person name="Wang S."/>
            <person name="Zhang T."/>
            <person name="Zhou Y."/>
            <person name="He R."/>
            <person name="Meng N."/>
            <person name="Wang Y."/>
            <person name="Liu W."/>
            <person name="Liu Z."/>
            <person name="Liu J."/>
            <person name="Guo Q."/>
            <person name="Huang H."/>
            <person name="Sederoff R.R."/>
            <person name="Wang G."/>
            <person name="Qu G."/>
            <person name="Chen S."/>
        </authorList>
    </citation>
    <scope>NUCLEOTIDE SEQUENCE</scope>
    <source>
        <strain evidence="1">SC-2020</strain>
    </source>
</reference>